<proteinExistence type="inferred from homology"/>
<dbReference type="PROSITE" id="PS51462">
    <property type="entry name" value="NUDIX"/>
    <property type="match status" value="1"/>
</dbReference>
<evidence type="ECO:0000256" key="3">
    <source>
        <dbReference type="RuleBase" id="RU003476"/>
    </source>
</evidence>
<comment type="cofactor">
    <cofactor evidence="1">
        <name>Mg(2+)</name>
        <dbReference type="ChEBI" id="CHEBI:18420"/>
    </cofactor>
</comment>
<keyword evidence="2 3" id="KW-0378">Hydrolase</keyword>
<evidence type="ECO:0000256" key="2">
    <source>
        <dbReference type="ARBA" id="ARBA00022801"/>
    </source>
</evidence>
<dbReference type="InterPro" id="IPR015797">
    <property type="entry name" value="NUDIX_hydrolase-like_dom_sf"/>
</dbReference>
<reference evidence="5 6" key="1">
    <citation type="submission" date="2018-07" db="EMBL/GenBank/DDBJ databases">
        <title>Genome sequence of Roseomonas fauriae ATCC 49958.</title>
        <authorList>
            <person name="Sant'Anna F.H."/>
            <person name="Baldani J.I."/>
            <person name="Zilli J.E."/>
            <person name="Reis V.M."/>
            <person name="Hartmann A."/>
            <person name="Cruz L."/>
            <person name="de Souza E.M."/>
            <person name="de Oliveira Pedrosa F."/>
            <person name="Passaglia L.M.P."/>
        </authorList>
    </citation>
    <scope>NUCLEOTIDE SEQUENCE [LARGE SCALE GENOMIC DNA]</scope>
    <source>
        <strain evidence="5 6">ATCC 49958</strain>
    </source>
</reference>
<sequence>MPVDDEQPPFVRRSRRIGFRNTVWLGCFDNIVGNNGTQVEDYLLLVPHGDHLDMLTGVSVLPVVDGRVLLMRVYRLGTERWNWEIPRGFVDPGEAPDVAARRELTEETGLSCSDGGLVPLGFYTPENSTIRARGALFAAVDCRHVQERDMSEMGLGQIEWFALDEALALADRSGIEDASTALALYRYARHLSHG</sequence>
<evidence type="ECO:0000313" key="6">
    <source>
        <dbReference type="Proteomes" id="UP000476837"/>
    </source>
</evidence>
<organism evidence="5 6">
    <name type="scientific">Azospirillum brasilense</name>
    <dbReference type="NCBI Taxonomy" id="192"/>
    <lineage>
        <taxon>Bacteria</taxon>
        <taxon>Pseudomonadati</taxon>
        <taxon>Pseudomonadota</taxon>
        <taxon>Alphaproteobacteria</taxon>
        <taxon>Rhodospirillales</taxon>
        <taxon>Azospirillaceae</taxon>
        <taxon>Azospirillum</taxon>
    </lineage>
</organism>
<accession>A0A6L3ASG7</accession>
<dbReference type="Proteomes" id="UP000476837">
    <property type="component" value="Unassembled WGS sequence"/>
</dbReference>
<dbReference type="PANTHER" id="PTHR43046">
    <property type="entry name" value="GDP-MANNOSE MANNOSYL HYDROLASE"/>
    <property type="match status" value="1"/>
</dbReference>
<dbReference type="Gene3D" id="3.90.79.10">
    <property type="entry name" value="Nucleoside Triphosphate Pyrophosphohydrolase"/>
    <property type="match status" value="1"/>
</dbReference>
<comment type="similarity">
    <text evidence="3">Belongs to the Nudix hydrolase family.</text>
</comment>
<dbReference type="PANTHER" id="PTHR43046:SF2">
    <property type="entry name" value="8-OXO-DGTP DIPHOSPHATASE-RELATED"/>
    <property type="match status" value="1"/>
</dbReference>
<dbReference type="SUPFAM" id="SSF55811">
    <property type="entry name" value="Nudix"/>
    <property type="match status" value="1"/>
</dbReference>
<dbReference type="Pfam" id="PF00293">
    <property type="entry name" value="NUDIX"/>
    <property type="match status" value="1"/>
</dbReference>
<protein>
    <submittedName>
        <fullName evidence="5">NUDIX hydrolase</fullName>
    </submittedName>
</protein>
<dbReference type="InterPro" id="IPR020084">
    <property type="entry name" value="NUDIX_hydrolase_CS"/>
</dbReference>
<dbReference type="EMBL" id="QOKV01000031">
    <property type="protein sequence ID" value="KAA0677903.1"/>
    <property type="molecule type" value="Genomic_DNA"/>
</dbReference>
<name>A0A6L3ASG7_AZOBR</name>
<dbReference type="PRINTS" id="PR00502">
    <property type="entry name" value="NUDIXFAMILY"/>
</dbReference>
<evidence type="ECO:0000259" key="4">
    <source>
        <dbReference type="PROSITE" id="PS51462"/>
    </source>
</evidence>
<evidence type="ECO:0000256" key="1">
    <source>
        <dbReference type="ARBA" id="ARBA00001946"/>
    </source>
</evidence>
<dbReference type="PROSITE" id="PS00893">
    <property type="entry name" value="NUDIX_BOX"/>
    <property type="match status" value="1"/>
</dbReference>
<dbReference type="InterPro" id="IPR020476">
    <property type="entry name" value="Nudix_hydrolase"/>
</dbReference>
<dbReference type="InterPro" id="IPR000086">
    <property type="entry name" value="NUDIX_hydrolase_dom"/>
</dbReference>
<feature type="domain" description="Nudix hydrolase" evidence="4">
    <location>
        <begin position="53"/>
        <end position="183"/>
    </location>
</feature>
<dbReference type="CDD" id="cd03424">
    <property type="entry name" value="NUDIX_ADPRase_Nudt5_UGPPase_Nudt14"/>
    <property type="match status" value="1"/>
</dbReference>
<gene>
    <name evidence="5" type="ORF">DS837_28685</name>
</gene>
<dbReference type="RefSeq" id="WP_149167879.1">
    <property type="nucleotide sequence ID" value="NZ_QOKV01000031.1"/>
</dbReference>
<dbReference type="AlphaFoldDB" id="A0A6L3ASG7"/>
<evidence type="ECO:0000313" key="5">
    <source>
        <dbReference type="EMBL" id="KAA0677903.1"/>
    </source>
</evidence>
<comment type="caution">
    <text evidence="5">The sequence shown here is derived from an EMBL/GenBank/DDBJ whole genome shotgun (WGS) entry which is preliminary data.</text>
</comment>
<dbReference type="GO" id="GO:0016787">
    <property type="term" value="F:hydrolase activity"/>
    <property type="evidence" value="ECO:0007669"/>
    <property type="project" value="UniProtKB-KW"/>
</dbReference>